<evidence type="ECO:0000256" key="5">
    <source>
        <dbReference type="ARBA" id="ARBA00022989"/>
    </source>
</evidence>
<protein>
    <submittedName>
        <fullName evidence="10">Uncharacterized protein</fullName>
    </submittedName>
</protein>
<dbReference type="InterPro" id="IPR025846">
    <property type="entry name" value="TBL_N"/>
</dbReference>
<reference evidence="11" key="1">
    <citation type="submission" date="2013-09" db="EMBL/GenBank/DDBJ databases">
        <title>Corchorus olitorius genome sequencing.</title>
        <authorList>
            <person name="Alam M."/>
            <person name="Haque M.S."/>
            <person name="Islam M.S."/>
            <person name="Emdad E.M."/>
            <person name="Islam M.M."/>
            <person name="Ahmed B."/>
            <person name="Halim A."/>
            <person name="Hossen Q.M.M."/>
            <person name="Hossain M.Z."/>
            <person name="Ahmed R."/>
            <person name="Khan M.M."/>
            <person name="Islam R."/>
            <person name="Rashid M.M."/>
            <person name="Khan S.A."/>
            <person name="Rahman M.S."/>
            <person name="Alam M."/>
            <person name="Yahiya A.S."/>
            <person name="Khan M.S."/>
            <person name="Azam M.S."/>
            <person name="Haque T."/>
            <person name="Lashkar M.Z.H."/>
            <person name="Akhand A.I."/>
            <person name="Morshed G."/>
            <person name="Roy S."/>
            <person name="Uddin K.S."/>
            <person name="Rabeya T."/>
            <person name="Hossain A.S."/>
            <person name="Chowdhury A."/>
            <person name="Snigdha A.R."/>
            <person name="Mortoza M.S."/>
            <person name="Matin S.A."/>
            <person name="Hoque S.M.E."/>
            <person name="Islam M.K."/>
            <person name="Roy D.K."/>
            <person name="Haider R."/>
            <person name="Moosa M.M."/>
            <person name="Elias S.M."/>
            <person name="Hasan A.M."/>
            <person name="Jahan S."/>
            <person name="Shafiuddin M."/>
            <person name="Mahmood N."/>
            <person name="Shommy N.S."/>
        </authorList>
    </citation>
    <scope>NUCLEOTIDE SEQUENCE [LARGE SCALE GENOMIC DNA]</scope>
    <source>
        <strain evidence="11">cv. O-4</strain>
    </source>
</reference>
<dbReference type="EMBL" id="AWUE01022791">
    <property type="protein sequence ID" value="OMO56109.1"/>
    <property type="molecule type" value="Genomic_DNA"/>
</dbReference>
<comment type="similarity">
    <text evidence="2">Belongs to the PC-esterase family. TBL subfamily.</text>
</comment>
<dbReference type="Pfam" id="PF14416">
    <property type="entry name" value="PMR5N"/>
    <property type="match status" value="1"/>
</dbReference>
<evidence type="ECO:0000256" key="4">
    <source>
        <dbReference type="ARBA" id="ARBA00022968"/>
    </source>
</evidence>
<accession>A0A1R3GDF7</accession>
<evidence type="ECO:0000256" key="7">
    <source>
        <dbReference type="SAM" id="MobiDB-lite"/>
    </source>
</evidence>
<dbReference type="Proteomes" id="UP000187203">
    <property type="component" value="Unassembled WGS sequence"/>
</dbReference>
<dbReference type="OrthoDB" id="630188at2759"/>
<dbReference type="PANTHER" id="PTHR32285:SF333">
    <property type="entry name" value="PROTEIN TRICHOME BIREFRINGENCE-LIKE 16"/>
    <property type="match status" value="1"/>
</dbReference>
<feature type="compositionally biased region" description="Polar residues" evidence="7">
    <location>
        <begin position="56"/>
        <end position="79"/>
    </location>
</feature>
<evidence type="ECO:0000313" key="10">
    <source>
        <dbReference type="EMBL" id="OMO56109.1"/>
    </source>
</evidence>
<evidence type="ECO:0000259" key="9">
    <source>
        <dbReference type="Pfam" id="PF14416"/>
    </source>
</evidence>
<evidence type="ECO:0000259" key="8">
    <source>
        <dbReference type="Pfam" id="PF13839"/>
    </source>
</evidence>
<evidence type="ECO:0000256" key="3">
    <source>
        <dbReference type="ARBA" id="ARBA00022692"/>
    </source>
</evidence>
<name>A0A1R3GDF7_9ROSI</name>
<sequence length="434" mass="49893">MEKNDFGFTRLCLALLALFFMAILTWDWDRNTFLSTYASIPPAPATSTASMEPEMKTNSETGQGDQQSTGNVDNSQTLNSTQHLKNETKVCNYAKGRWVAENRVPFYNHGCEYINTDWNCRAMNRTDFSYEKYRWEPLDCQMPEFDPFDFLKRMQNKTVAFIGDSLSKQQFESLMCMLTGGKVKPEVQDISEKYDGLLVIRDGAIINSGWAYRFSTTNTTILHAKSLRLSDRNPIITNNDSATVYAMHLDSQPPFIRKYIDQLDVLVINTGHHWSDFKMNQSGEVLYLNGKPIKNKFLKNITHARNFKVNYIIKWLDSKMGSRPNMQVFFRTNSPVHFFKGEWNTGGRCDNTVPMTRGSKVSWEESMDKAVEDSVKGTRVKILDITALSELRDEAHISRYGRTHNDCSHWCLPGVPDTWNELLNALLLPQLDHH</sequence>
<keyword evidence="11" id="KW-1185">Reference proteome</keyword>
<keyword evidence="3" id="KW-0812">Transmembrane</keyword>
<feature type="domain" description="Trichome birefringence-like N-terminal" evidence="9">
    <location>
        <begin position="90"/>
        <end position="141"/>
    </location>
</feature>
<comment type="caution">
    <text evidence="10">The sequence shown here is derived from an EMBL/GenBank/DDBJ whole genome shotgun (WGS) entry which is preliminary data.</text>
</comment>
<dbReference type="Pfam" id="PF13839">
    <property type="entry name" value="PC-Esterase"/>
    <property type="match status" value="1"/>
</dbReference>
<dbReference type="GO" id="GO:0005794">
    <property type="term" value="C:Golgi apparatus"/>
    <property type="evidence" value="ECO:0007669"/>
    <property type="project" value="TreeGrafter"/>
</dbReference>
<evidence type="ECO:0000256" key="2">
    <source>
        <dbReference type="ARBA" id="ARBA00007727"/>
    </source>
</evidence>
<dbReference type="InterPro" id="IPR029962">
    <property type="entry name" value="TBL"/>
</dbReference>
<keyword evidence="5" id="KW-1133">Transmembrane helix</keyword>
<feature type="region of interest" description="Disordered" evidence="7">
    <location>
        <begin position="44"/>
        <end position="79"/>
    </location>
</feature>
<evidence type="ECO:0000256" key="6">
    <source>
        <dbReference type="ARBA" id="ARBA00023136"/>
    </source>
</evidence>
<organism evidence="10 11">
    <name type="scientific">Corchorus olitorius</name>
    <dbReference type="NCBI Taxonomy" id="93759"/>
    <lineage>
        <taxon>Eukaryota</taxon>
        <taxon>Viridiplantae</taxon>
        <taxon>Streptophyta</taxon>
        <taxon>Embryophyta</taxon>
        <taxon>Tracheophyta</taxon>
        <taxon>Spermatophyta</taxon>
        <taxon>Magnoliopsida</taxon>
        <taxon>eudicotyledons</taxon>
        <taxon>Gunneridae</taxon>
        <taxon>Pentapetalae</taxon>
        <taxon>rosids</taxon>
        <taxon>malvids</taxon>
        <taxon>Malvales</taxon>
        <taxon>Malvaceae</taxon>
        <taxon>Grewioideae</taxon>
        <taxon>Apeibeae</taxon>
        <taxon>Corchorus</taxon>
    </lineage>
</organism>
<proteinExistence type="inferred from homology"/>
<dbReference type="InterPro" id="IPR026057">
    <property type="entry name" value="TBL_C"/>
</dbReference>
<evidence type="ECO:0000256" key="1">
    <source>
        <dbReference type="ARBA" id="ARBA00004167"/>
    </source>
</evidence>
<feature type="domain" description="Trichome birefringence-like C-terminal" evidence="8">
    <location>
        <begin position="142"/>
        <end position="425"/>
    </location>
</feature>
<keyword evidence="4" id="KW-0735">Signal-anchor</keyword>
<evidence type="ECO:0000313" key="11">
    <source>
        <dbReference type="Proteomes" id="UP000187203"/>
    </source>
</evidence>
<dbReference type="AlphaFoldDB" id="A0A1R3GDF7"/>
<comment type="subcellular location">
    <subcellularLocation>
        <location evidence="1">Membrane</location>
        <topology evidence="1">Single-pass membrane protein</topology>
    </subcellularLocation>
</comment>
<dbReference type="GO" id="GO:0016413">
    <property type="term" value="F:O-acetyltransferase activity"/>
    <property type="evidence" value="ECO:0007669"/>
    <property type="project" value="InterPro"/>
</dbReference>
<dbReference type="GO" id="GO:0016020">
    <property type="term" value="C:membrane"/>
    <property type="evidence" value="ECO:0007669"/>
    <property type="project" value="UniProtKB-SubCell"/>
</dbReference>
<gene>
    <name evidence="10" type="ORF">COLO4_35776</name>
</gene>
<keyword evidence="6" id="KW-0472">Membrane</keyword>
<dbReference type="PANTHER" id="PTHR32285">
    <property type="entry name" value="PROTEIN TRICHOME BIREFRINGENCE-LIKE 9-RELATED"/>
    <property type="match status" value="1"/>
</dbReference>